<dbReference type="GO" id="GO:0006508">
    <property type="term" value="P:proteolysis"/>
    <property type="evidence" value="ECO:0007669"/>
    <property type="project" value="InterPro"/>
</dbReference>
<reference evidence="2" key="3">
    <citation type="submission" date="2016-06" db="UniProtKB">
        <authorList>
            <consortium name="WormBaseParasite"/>
        </authorList>
    </citation>
    <scope>IDENTIFICATION</scope>
</reference>
<sequence>MVPEGPPLVNVALRMPTIMKLARASPAWRALPQDQQTAEALAAATQALIGEAHAETTAMLLPEKKKLRLMAILLFRRDTIMRDEFRK</sequence>
<evidence type="ECO:0000313" key="1">
    <source>
        <dbReference type="Proteomes" id="UP000050741"/>
    </source>
</evidence>
<dbReference type="SUPFAM" id="SSF140990">
    <property type="entry name" value="FtsH protease domain-like"/>
    <property type="match status" value="1"/>
</dbReference>
<dbReference type="GO" id="GO:0004222">
    <property type="term" value="F:metalloendopeptidase activity"/>
    <property type="evidence" value="ECO:0007669"/>
    <property type="project" value="InterPro"/>
</dbReference>
<name>A0A183BZU3_GLOPA</name>
<keyword evidence="1" id="KW-1185">Reference proteome</keyword>
<organism evidence="1 2">
    <name type="scientific">Globodera pallida</name>
    <name type="common">Potato cyst nematode worm</name>
    <name type="synonym">Heterodera pallida</name>
    <dbReference type="NCBI Taxonomy" id="36090"/>
    <lineage>
        <taxon>Eukaryota</taxon>
        <taxon>Metazoa</taxon>
        <taxon>Ecdysozoa</taxon>
        <taxon>Nematoda</taxon>
        <taxon>Chromadorea</taxon>
        <taxon>Rhabditida</taxon>
        <taxon>Tylenchina</taxon>
        <taxon>Tylenchomorpha</taxon>
        <taxon>Tylenchoidea</taxon>
        <taxon>Heteroderidae</taxon>
        <taxon>Heteroderinae</taxon>
        <taxon>Globodera</taxon>
    </lineage>
</organism>
<dbReference type="GO" id="GO:0005524">
    <property type="term" value="F:ATP binding"/>
    <property type="evidence" value="ECO:0007669"/>
    <property type="project" value="InterPro"/>
</dbReference>
<evidence type="ECO:0000313" key="2">
    <source>
        <dbReference type="WBParaSite" id="GPLIN_000613500"/>
    </source>
</evidence>
<protein>
    <submittedName>
        <fullName evidence="2">NR LBD domain-containing protein</fullName>
    </submittedName>
</protein>
<reference evidence="1" key="1">
    <citation type="submission" date="2013-12" db="EMBL/GenBank/DDBJ databases">
        <authorList>
            <person name="Aslett M."/>
        </authorList>
    </citation>
    <scope>NUCLEOTIDE SEQUENCE [LARGE SCALE GENOMIC DNA]</scope>
    <source>
        <strain evidence="1">Lindley</strain>
    </source>
</reference>
<dbReference type="Proteomes" id="UP000050741">
    <property type="component" value="Unassembled WGS sequence"/>
</dbReference>
<proteinExistence type="predicted"/>
<accession>A0A183BZU3</accession>
<dbReference type="InterPro" id="IPR037219">
    <property type="entry name" value="Peptidase_M41-like"/>
</dbReference>
<dbReference type="GO" id="GO:0004176">
    <property type="term" value="F:ATP-dependent peptidase activity"/>
    <property type="evidence" value="ECO:0007669"/>
    <property type="project" value="InterPro"/>
</dbReference>
<dbReference type="WBParaSite" id="GPLIN_000613500">
    <property type="protein sequence ID" value="GPLIN_000613500"/>
    <property type="gene ID" value="GPLIN_000613500"/>
</dbReference>
<reference evidence="1" key="2">
    <citation type="submission" date="2014-05" db="EMBL/GenBank/DDBJ databases">
        <title>The genome and life-stage specific transcriptomes of Globodera pallida elucidate key aspects of plant parasitism by a cyst nematode.</title>
        <authorList>
            <person name="Cotton J.A."/>
            <person name="Lilley C.J."/>
            <person name="Jones L.M."/>
            <person name="Kikuchi T."/>
            <person name="Reid A.J."/>
            <person name="Thorpe P."/>
            <person name="Tsai I.J."/>
            <person name="Beasley H."/>
            <person name="Blok V."/>
            <person name="Cock P.J.A."/>
            <person name="Van den Akker S.E."/>
            <person name="Holroyd N."/>
            <person name="Hunt M."/>
            <person name="Mantelin S."/>
            <person name="Naghra H."/>
            <person name="Pain A."/>
            <person name="Palomares-Rius J.E."/>
            <person name="Zarowiecki M."/>
            <person name="Berriman M."/>
            <person name="Jones J.T."/>
            <person name="Urwin P.E."/>
        </authorList>
    </citation>
    <scope>NUCLEOTIDE SEQUENCE [LARGE SCALE GENOMIC DNA]</scope>
    <source>
        <strain evidence="1">Lindley</strain>
    </source>
</reference>
<dbReference type="AlphaFoldDB" id="A0A183BZU3"/>